<keyword evidence="2 5" id="KW-0812">Transmembrane</keyword>
<sequence length="250" mass="25882">MDFVIGFLIAVVIALTGVGAGVITAPLLILFLHVPVEIAVSTALAYSAIVKLIVVPVQVLRRQIDYRVLGFMLIGGLPGVIIGSIAFKHVATHGPRSALYFVLGAIILFTSGWHIFRHFKSAGIARPGKDRSRLIGATMLPIGAEVGFSSSGAGALGTVALLGMTDLSATRVVGTDLAFGLAIALVGTGVHMIGGHYAGPLLLRLAIGGIAGGIVGTSAAPKIPNRNLRLALSLWLTVIGIQFCYQATNK</sequence>
<dbReference type="EMBL" id="JACHEB010000006">
    <property type="protein sequence ID" value="MBB5329212.1"/>
    <property type="molecule type" value="Genomic_DNA"/>
</dbReference>
<dbReference type="InterPro" id="IPR002781">
    <property type="entry name" value="TM_pro_TauE-like"/>
</dbReference>
<protein>
    <recommendedName>
        <fullName evidence="5">Probable membrane transporter protein</fullName>
    </recommendedName>
</protein>
<dbReference type="Pfam" id="PF01925">
    <property type="entry name" value="TauE"/>
    <property type="match status" value="1"/>
</dbReference>
<keyword evidence="5" id="KW-1003">Cell membrane</keyword>
<feature type="transmembrane region" description="Helical" evidence="5">
    <location>
        <begin position="98"/>
        <end position="116"/>
    </location>
</feature>
<comment type="caution">
    <text evidence="6">The sequence shown here is derived from an EMBL/GenBank/DDBJ whole genome shotgun (WGS) entry which is preliminary data.</text>
</comment>
<dbReference type="InterPro" id="IPR051598">
    <property type="entry name" value="TSUP/Inactive_protease-like"/>
</dbReference>
<dbReference type="Proteomes" id="UP000535182">
    <property type="component" value="Unassembled WGS sequence"/>
</dbReference>
<proteinExistence type="inferred from homology"/>
<feature type="transmembrane region" description="Helical" evidence="5">
    <location>
        <begin position="177"/>
        <end position="194"/>
    </location>
</feature>
<dbReference type="RefSeq" id="WP_183977527.1">
    <property type="nucleotide sequence ID" value="NZ_JACHEB010000006.1"/>
</dbReference>
<feature type="transmembrane region" description="Helical" evidence="5">
    <location>
        <begin position="66"/>
        <end position="86"/>
    </location>
</feature>
<evidence type="ECO:0000256" key="1">
    <source>
        <dbReference type="ARBA" id="ARBA00004141"/>
    </source>
</evidence>
<reference evidence="6 7" key="1">
    <citation type="submission" date="2020-08" db="EMBL/GenBank/DDBJ databases">
        <title>Genomic Encyclopedia of Type Strains, Phase IV (KMG-V): Genome sequencing to study the core and pangenomes of soil and plant-associated prokaryotes.</title>
        <authorList>
            <person name="Whitman W."/>
        </authorList>
    </citation>
    <scope>NUCLEOTIDE SEQUENCE [LARGE SCALE GENOMIC DNA]</scope>
    <source>
        <strain evidence="6 7">X5P2</strain>
    </source>
</reference>
<name>A0A9X0U5X5_9BACT</name>
<evidence type="ECO:0000313" key="6">
    <source>
        <dbReference type="EMBL" id="MBB5329212.1"/>
    </source>
</evidence>
<dbReference type="PANTHER" id="PTHR43701">
    <property type="entry name" value="MEMBRANE TRANSPORTER PROTEIN MJ0441-RELATED"/>
    <property type="match status" value="1"/>
</dbReference>
<evidence type="ECO:0000256" key="5">
    <source>
        <dbReference type="RuleBase" id="RU363041"/>
    </source>
</evidence>
<accession>A0A9X0U5X5</accession>
<comment type="similarity">
    <text evidence="5">Belongs to the 4-toluene sulfonate uptake permease (TSUP) (TC 2.A.102) family.</text>
</comment>
<keyword evidence="3 5" id="KW-1133">Transmembrane helix</keyword>
<keyword evidence="7" id="KW-1185">Reference proteome</keyword>
<feature type="transmembrane region" description="Helical" evidence="5">
    <location>
        <begin position="30"/>
        <end position="54"/>
    </location>
</feature>
<organism evidence="6 7">
    <name type="scientific">Tunturiibacter gelidiferens</name>
    <dbReference type="NCBI Taxonomy" id="3069689"/>
    <lineage>
        <taxon>Bacteria</taxon>
        <taxon>Pseudomonadati</taxon>
        <taxon>Acidobacteriota</taxon>
        <taxon>Terriglobia</taxon>
        <taxon>Terriglobales</taxon>
        <taxon>Acidobacteriaceae</taxon>
        <taxon>Tunturiibacter</taxon>
    </lineage>
</organism>
<evidence type="ECO:0000256" key="2">
    <source>
        <dbReference type="ARBA" id="ARBA00022692"/>
    </source>
</evidence>
<keyword evidence="4 5" id="KW-0472">Membrane</keyword>
<evidence type="ECO:0000256" key="4">
    <source>
        <dbReference type="ARBA" id="ARBA00023136"/>
    </source>
</evidence>
<feature type="transmembrane region" description="Helical" evidence="5">
    <location>
        <begin position="201"/>
        <end position="221"/>
    </location>
</feature>
<feature type="transmembrane region" description="Helical" evidence="5">
    <location>
        <begin position="137"/>
        <end position="165"/>
    </location>
</feature>
<evidence type="ECO:0000256" key="3">
    <source>
        <dbReference type="ARBA" id="ARBA00022989"/>
    </source>
</evidence>
<dbReference type="GO" id="GO:0005886">
    <property type="term" value="C:plasma membrane"/>
    <property type="evidence" value="ECO:0007669"/>
    <property type="project" value="UniProtKB-SubCell"/>
</dbReference>
<evidence type="ECO:0000313" key="7">
    <source>
        <dbReference type="Proteomes" id="UP000535182"/>
    </source>
</evidence>
<comment type="subcellular location">
    <subcellularLocation>
        <location evidence="5">Cell membrane</location>
        <topology evidence="5">Multi-pass membrane protein</topology>
    </subcellularLocation>
    <subcellularLocation>
        <location evidence="1">Membrane</location>
        <topology evidence="1">Multi-pass membrane protein</topology>
    </subcellularLocation>
</comment>
<dbReference type="AlphaFoldDB" id="A0A9X0U5X5"/>
<feature type="transmembrane region" description="Helical" evidence="5">
    <location>
        <begin position="227"/>
        <end position="245"/>
    </location>
</feature>
<gene>
    <name evidence="6" type="ORF">HDF14_002830</name>
</gene>
<dbReference type="PANTHER" id="PTHR43701:SF2">
    <property type="entry name" value="MEMBRANE TRANSPORTER PROTEIN YJNA-RELATED"/>
    <property type="match status" value="1"/>
</dbReference>